<keyword evidence="4" id="KW-1185">Reference proteome</keyword>
<feature type="chain" id="PRO_5043968399" evidence="2">
    <location>
        <begin position="16"/>
        <end position="214"/>
    </location>
</feature>
<evidence type="ECO:0000256" key="1">
    <source>
        <dbReference type="SAM" id="MobiDB-lite"/>
    </source>
</evidence>
<proteinExistence type="predicted"/>
<evidence type="ECO:0000313" key="3">
    <source>
        <dbReference type="EMBL" id="KAK9841951.1"/>
    </source>
</evidence>
<name>A0AAW1S797_9CHLO</name>
<reference evidence="3 4" key="1">
    <citation type="journal article" date="2024" name="Nat. Commun.">
        <title>Phylogenomics reveals the evolutionary origins of lichenization in chlorophyte algae.</title>
        <authorList>
            <person name="Puginier C."/>
            <person name="Libourel C."/>
            <person name="Otte J."/>
            <person name="Skaloud P."/>
            <person name="Haon M."/>
            <person name="Grisel S."/>
            <person name="Petersen M."/>
            <person name="Berrin J.G."/>
            <person name="Delaux P.M."/>
            <person name="Dal Grande F."/>
            <person name="Keller J."/>
        </authorList>
    </citation>
    <scope>NUCLEOTIDE SEQUENCE [LARGE SCALE GENOMIC DNA]</scope>
    <source>
        <strain evidence="3 4">SAG 245.80</strain>
    </source>
</reference>
<feature type="region of interest" description="Disordered" evidence="1">
    <location>
        <begin position="15"/>
        <end position="35"/>
    </location>
</feature>
<accession>A0AAW1S797</accession>
<feature type="signal peptide" evidence="2">
    <location>
        <begin position="1"/>
        <end position="15"/>
    </location>
</feature>
<comment type="caution">
    <text evidence="3">The sequence shown here is derived from an EMBL/GenBank/DDBJ whole genome shotgun (WGS) entry which is preliminary data.</text>
</comment>
<evidence type="ECO:0000313" key="4">
    <source>
        <dbReference type="Proteomes" id="UP001445335"/>
    </source>
</evidence>
<dbReference type="EMBL" id="JALJOU010000009">
    <property type="protein sequence ID" value="KAK9841951.1"/>
    <property type="molecule type" value="Genomic_DNA"/>
</dbReference>
<protein>
    <submittedName>
        <fullName evidence="3">Uncharacterized protein</fullName>
    </submittedName>
</protein>
<organism evidence="3 4">
    <name type="scientific">Elliptochloris bilobata</name>
    <dbReference type="NCBI Taxonomy" id="381761"/>
    <lineage>
        <taxon>Eukaryota</taxon>
        <taxon>Viridiplantae</taxon>
        <taxon>Chlorophyta</taxon>
        <taxon>core chlorophytes</taxon>
        <taxon>Trebouxiophyceae</taxon>
        <taxon>Trebouxiophyceae incertae sedis</taxon>
        <taxon>Elliptochloris clade</taxon>
        <taxon>Elliptochloris</taxon>
    </lineage>
</organism>
<dbReference type="AlphaFoldDB" id="A0AAW1S797"/>
<keyword evidence="2" id="KW-0732">Signal</keyword>
<sequence length="214" mass="22058">MALWVLLAATRPADAQQSGQALAPSPGDAAARQASDGSFTLGPCANATLLNSTYLRMEGVPSSVSWLQLAPAHTAGTLPTANFTNVERGAGSEWLGRHQASLFGTVNGNSSVVALTLSSPSYSAAAERLEMRYEVLEAETAVLPLAGGTVNGIMGNYQAGVSFSSPTFLVSPDAGTVFDTATLVIDTLNTSELAVGNKVGTKADVIYVIPIGRR</sequence>
<dbReference type="Proteomes" id="UP001445335">
    <property type="component" value="Unassembled WGS sequence"/>
</dbReference>
<gene>
    <name evidence="3" type="ORF">WJX81_000702</name>
</gene>
<evidence type="ECO:0000256" key="2">
    <source>
        <dbReference type="SAM" id="SignalP"/>
    </source>
</evidence>